<gene>
    <name evidence="7" type="ORF">DKG74_02290</name>
</gene>
<evidence type="ECO:0000313" key="7">
    <source>
        <dbReference type="EMBL" id="PWR25806.1"/>
    </source>
</evidence>
<dbReference type="CDD" id="cd17537">
    <property type="entry name" value="REC_FixJ"/>
    <property type="match status" value="1"/>
</dbReference>
<dbReference type="AlphaFoldDB" id="A0A317EHP4"/>
<evidence type="ECO:0000259" key="5">
    <source>
        <dbReference type="PROSITE" id="PS50043"/>
    </source>
</evidence>
<keyword evidence="2 7" id="KW-0238">DNA-binding</keyword>
<keyword evidence="8" id="KW-1185">Reference proteome</keyword>
<dbReference type="Gene3D" id="1.10.10.10">
    <property type="entry name" value="Winged helix-like DNA-binding domain superfamily/Winged helix DNA-binding domain"/>
    <property type="match status" value="1"/>
</dbReference>
<dbReference type="RefSeq" id="WP_109902157.1">
    <property type="nucleotide sequence ID" value="NZ_QGLE01000001.1"/>
</dbReference>
<name>A0A317EHP4_9PROT</name>
<reference evidence="7 8" key="1">
    <citation type="submission" date="2018-05" db="EMBL/GenBank/DDBJ databases">
        <title>Zavarzinia sp. HR-AS.</title>
        <authorList>
            <person name="Lee Y."/>
            <person name="Jeon C.O."/>
        </authorList>
    </citation>
    <scope>NUCLEOTIDE SEQUENCE [LARGE SCALE GENOMIC DNA]</scope>
    <source>
        <strain evidence="7 8">HR-AS</strain>
    </source>
</reference>
<dbReference type="PROSITE" id="PS50110">
    <property type="entry name" value="RESPONSE_REGULATORY"/>
    <property type="match status" value="1"/>
</dbReference>
<dbReference type="SMART" id="SM00448">
    <property type="entry name" value="REC"/>
    <property type="match status" value="1"/>
</dbReference>
<dbReference type="GO" id="GO:0003677">
    <property type="term" value="F:DNA binding"/>
    <property type="evidence" value="ECO:0007669"/>
    <property type="project" value="UniProtKB-KW"/>
</dbReference>
<feature type="domain" description="Response regulatory" evidence="6">
    <location>
        <begin position="4"/>
        <end position="118"/>
    </location>
</feature>
<evidence type="ECO:0000256" key="4">
    <source>
        <dbReference type="PROSITE-ProRule" id="PRU00169"/>
    </source>
</evidence>
<dbReference type="Proteomes" id="UP000245461">
    <property type="component" value="Unassembled WGS sequence"/>
</dbReference>
<keyword evidence="4" id="KW-0597">Phosphoprotein</keyword>
<dbReference type="Gene3D" id="3.40.50.2300">
    <property type="match status" value="1"/>
</dbReference>
<dbReference type="OrthoDB" id="9782655at2"/>
<evidence type="ECO:0000313" key="8">
    <source>
        <dbReference type="Proteomes" id="UP000245461"/>
    </source>
</evidence>
<dbReference type="GO" id="GO:0000160">
    <property type="term" value="P:phosphorelay signal transduction system"/>
    <property type="evidence" value="ECO:0007669"/>
    <property type="project" value="InterPro"/>
</dbReference>
<dbReference type="InterPro" id="IPR011006">
    <property type="entry name" value="CheY-like_superfamily"/>
</dbReference>
<evidence type="ECO:0000259" key="6">
    <source>
        <dbReference type="PROSITE" id="PS50110"/>
    </source>
</evidence>
<dbReference type="PANTHER" id="PTHR44688:SF16">
    <property type="entry name" value="DNA-BINDING TRANSCRIPTIONAL ACTIVATOR DEVR_DOSR"/>
    <property type="match status" value="1"/>
</dbReference>
<evidence type="ECO:0000256" key="2">
    <source>
        <dbReference type="ARBA" id="ARBA00023125"/>
    </source>
</evidence>
<dbReference type="Pfam" id="PF00072">
    <property type="entry name" value="Response_reg"/>
    <property type="match status" value="1"/>
</dbReference>
<dbReference type="PRINTS" id="PR00038">
    <property type="entry name" value="HTHLUXR"/>
</dbReference>
<dbReference type="SMART" id="SM00421">
    <property type="entry name" value="HTH_LUXR"/>
    <property type="match status" value="1"/>
</dbReference>
<dbReference type="CDD" id="cd06170">
    <property type="entry name" value="LuxR_C_like"/>
    <property type="match status" value="1"/>
</dbReference>
<dbReference type="Pfam" id="PF00196">
    <property type="entry name" value="GerE"/>
    <property type="match status" value="1"/>
</dbReference>
<organism evidence="7 8">
    <name type="scientific">Zavarzinia aquatilis</name>
    <dbReference type="NCBI Taxonomy" id="2211142"/>
    <lineage>
        <taxon>Bacteria</taxon>
        <taxon>Pseudomonadati</taxon>
        <taxon>Pseudomonadota</taxon>
        <taxon>Alphaproteobacteria</taxon>
        <taxon>Rhodospirillales</taxon>
        <taxon>Zavarziniaceae</taxon>
        <taxon>Zavarzinia</taxon>
    </lineage>
</organism>
<dbReference type="InterPro" id="IPR036388">
    <property type="entry name" value="WH-like_DNA-bd_sf"/>
</dbReference>
<dbReference type="PROSITE" id="PS50043">
    <property type="entry name" value="HTH_LUXR_2"/>
    <property type="match status" value="1"/>
</dbReference>
<dbReference type="EMBL" id="QGLE01000001">
    <property type="protein sequence ID" value="PWR25806.1"/>
    <property type="molecule type" value="Genomic_DNA"/>
</dbReference>
<keyword evidence="1" id="KW-0805">Transcription regulation</keyword>
<protein>
    <submittedName>
        <fullName evidence="7">DNA-binding response regulator</fullName>
    </submittedName>
</protein>
<sequence length="209" mass="22535">MTGTIHMVDDEESIRDALAFLFASRGLTAVGWHSGEAFLEAQPLDDCACIILDVRMHGLSGPEVFERLRAMGSEAPVIFLTGHADVPVAVSTLKAGAFDFVEKPFNDNQIVDLAKAAIARFVKRQGETREVDAIARKIRGLSAREAEVMERMIDGKLNKQIAGELGIAIRTVEVHRGRVLAKLGAGNAADLARLVSPVLPLLRPLTGEA</sequence>
<accession>A0A317EHP4</accession>
<feature type="modified residue" description="4-aspartylphosphate" evidence="4">
    <location>
        <position position="53"/>
    </location>
</feature>
<dbReference type="InterPro" id="IPR001789">
    <property type="entry name" value="Sig_transdc_resp-reg_receiver"/>
</dbReference>
<evidence type="ECO:0000256" key="3">
    <source>
        <dbReference type="ARBA" id="ARBA00023163"/>
    </source>
</evidence>
<feature type="domain" description="HTH luxR-type" evidence="5">
    <location>
        <begin position="134"/>
        <end position="199"/>
    </location>
</feature>
<dbReference type="PROSITE" id="PS00622">
    <property type="entry name" value="HTH_LUXR_1"/>
    <property type="match status" value="1"/>
</dbReference>
<proteinExistence type="predicted"/>
<keyword evidence="3" id="KW-0804">Transcription</keyword>
<dbReference type="SUPFAM" id="SSF52172">
    <property type="entry name" value="CheY-like"/>
    <property type="match status" value="1"/>
</dbReference>
<evidence type="ECO:0000256" key="1">
    <source>
        <dbReference type="ARBA" id="ARBA00023015"/>
    </source>
</evidence>
<dbReference type="PANTHER" id="PTHR44688">
    <property type="entry name" value="DNA-BINDING TRANSCRIPTIONAL ACTIVATOR DEVR_DOSR"/>
    <property type="match status" value="1"/>
</dbReference>
<dbReference type="InterPro" id="IPR000792">
    <property type="entry name" value="Tscrpt_reg_LuxR_C"/>
</dbReference>
<dbReference type="GO" id="GO:0006355">
    <property type="term" value="P:regulation of DNA-templated transcription"/>
    <property type="evidence" value="ECO:0007669"/>
    <property type="project" value="InterPro"/>
</dbReference>
<comment type="caution">
    <text evidence="7">The sequence shown here is derived from an EMBL/GenBank/DDBJ whole genome shotgun (WGS) entry which is preliminary data.</text>
</comment>